<evidence type="ECO:0000313" key="1">
    <source>
        <dbReference type="EMBL" id="AWL98815.1"/>
    </source>
</evidence>
<name>A0A2U8PM03_9BRAD</name>
<dbReference type="AlphaFoldDB" id="A0A2U8PM03"/>
<reference evidence="1 2" key="1">
    <citation type="journal article" date="2017" name="Syst. Appl. Microbiol.">
        <title>Soybeans inoculated with root zone soils of Canadian native legumes harbour diverse and novel Bradyrhizobium spp. that possess agricultural potential.</title>
        <authorList>
            <person name="Bromfield E.S.P."/>
            <person name="Cloutier S."/>
            <person name="Tambong J.T."/>
            <person name="Tran Thi T.V."/>
        </authorList>
    </citation>
    <scope>NUCLEOTIDE SEQUENCE [LARGE SCALE GENOMIC DNA]</scope>
    <source>
        <strain evidence="1 2">39S1MB</strain>
    </source>
</reference>
<reference evidence="1 2" key="2">
    <citation type="journal article" date="2019" name="Int. J. Syst. Evol. Microbiol.">
        <title>Description and complete genome sequence of Bradyrhizobium amphicarpaeae sp. nov., harbouring photosystem and nitrogen-fixation genes.</title>
        <authorList>
            <person name="Bromfield E.S.P."/>
            <person name="Cloutier S."/>
            <person name="Nguyen H.D.T."/>
        </authorList>
    </citation>
    <scope>NUCLEOTIDE SEQUENCE [LARGE SCALE GENOMIC DNA]</scope>
    <source>
        <strain evidence="1 2">39S1MB</strain>
    </source>
</reference>
<organism evidence="1 2">
    <name type="scientific">Bradyrhizobium amphicarpaeae</name>
    <dbReference type="NCBI Taxonomy" id="1404768"/>
    <lineage>
        <taxon>Bacteria</taxon>
        <taxon>Pseudomonadati</taxon>
        <taxon>Pseudomonadota</taxon>
        <taxon>Alphaproteobacteria</taxon>
        <taxon>Hyphomicrobiales</taxon>
        <taxon>Nitrobacteraceae</taxon>
        <taxon>Bradyrhizobium</taxon>
    </lineage>
</organism>
<evidence type="ECO:0008006" key="3">
    <source>
        <dbReference type="Google" id="ProtNLM"/>
    </source>
</evidence>
<proteinExistence type="predicted"/>
<dbReference type="EMBL" id="CP029426">
    <property type="protein sequence ID" value="AWL98815.1"/>
    <property type="molecule type" value="Genomic_DNA"/>
</dbReference>
<gene>
    <name evidence="1" type="ORF">CIT40_01430</name>
</gene>
<evidence type="ECO:0000313" key="2">
    <source>
        <dbReference type="Proteomes" id="UP000215884"/>
    </source>
</evidence>
<dbReference type="Proteomes" id="UP000215884">
    <property type="component" value="Chromosome"/>
</dbReference>
<keyword evidence="2" id="KW-1185">Reference proteome</keyword>
<accession>A0A2U8PM03</accession>
<protein>
    <recommendedName>
        <fullName evidence="3">DUF1508 domain-containing protein</fullName>
    </recommendedName>
</protein>
<sequence length="67" mass="7749">MVRPEFPTFEVALVQRKRKRWGWSVCTSEGAVVVRGRESSRHAAKYQAERALFMLLLTAPYRSRLPA</sequence>